<comment type="caution">
    <text evidence="1">The sequence shown here is derived from an EMBL/GenBank/DDBJ whole genome shotgun (WGS) entry which is preliminary data.</text>
</comment>
<evidence type="ECO:0000313" key="2">
    <source>
        <dbReference type="Proteomes" id="UP000253094"/>
    </source>
</evidence>
<proteinExistence type="predicted"/>
<evidence type="ECO:0000313" key="1">
    <source>
        <dbReference type="EMBL" id="RCG30264.1"/>
    </source>
</evidence>
<dbReference type="InterPro" id="IPR046174">
    <property type="entry name" value="DUF6176"/>
</dbReference>
<dbReference type="Pfam" id="PF19673">
    <property type="entry name" value="DUF6176"/>
    <property type="match status" value="1"/>
</dbReference>
<dbReference type="Proteomes" id="UP000253094">
    <property type="component" value="Unassembled WGS sequence"/>
</dbReference>
<protein>
    <submittedName>
        <fullName evidence="1">Uncharacterized protein</fullName>
    </submittedName>
</protein>
<dbReference type="OrthoDB" id="6709718at2"/>
<name>A0A367FIX5_9ACTN</name>
<sequence length="126" mass="13962">MLRVSVSRVESDQVDRLREWFATLSGPRRDEILATFEEEGVRHETVLLVDTPAGPLMVYALEEEDSARSQAVFQQSTHPVDIEHREVLKAAWAGHAGVEVLFDLSTHQHGSPALSLIPAGHQAETP</sequence>
<keyword evidence="2" id="KW-1185">Reference proteome</keyword>
<dbReference type="EMBL" id="QOIL01000008">
    <property type="protein sequence ID" value="RCG30264.1"/>
    <property type="molecule type" value="Genomic_DNA"/>
</dbReference>
<organism evidence="1 2">
    <name type="scientific">Sphaerisporangium album</name>
    <dbReference type="NCBI Taxonomy" id="509200"/>
    <lineage>
        <taxon>Bacteria</taxon>
        <taxon>Bacillati</taxon>
        <taxon>Actinomycetota</taxon>
        <taxon>Actinomycetes</taxon>
        <taxon>Streptosporangiales</taxon>
        <taxon>Streptosporangiaceae</taxon>
        <taxon>Sphaerisporangium</taxon>
    </lineage>
</organism>
<accession>A0A367FIX5</accession>
<dbReference type="RefSeq" id="WP_114029627.1">
    <property type="nucleotide sequence ID" value="NZ_QOIL01000008.1"/>
</dbReference>
<reference evidence="1 2" key="1">
    <citation type="submission" date="2018-06" db="EMBL/GenBank/DDBJ databases">
        <title>Sphaerisporangium craniellae sp. nov., isolated from a marine sponge in the South China Sea.</title>
        <authorList>
            <person name="Li L."/>
        </authorList>
    </citation>
    <scope>NUCLEOTIDE SEQUENCE [LARGE SCALE GENOMIC DNA]</scope>
    <source>
        <strain evidence="1 2">CCTCC AA 208026</strain>
    </source>
</reference>
<dbReference type="AlphaFoldDB" id="A0A367FIX5"/>
<gene>
    <name evidence="1" type="ORF">DQ384_16105</name>
</gene>